<keyword evidence="3" id="KW-0547">Nucleotide-binding</keyword>
<dbReference type="AlphaFoldDB" id="A0A5C7WMH5"/>
<comment type="caution">
    <text evidence="9">The sequence shown here is derived from an EMBL/GenBank/DDBJ whole genome shotgun (WGS) entry which is preliminary data.</text>
</comment>
<evidence type="ECO:0000259" key="8">
    <source>
        <dbReference type="PROSITE" id="PS50893"/>
    </source>
</evidence>
<keyword evidence="2" id="KW-1003">Cell membrane</keyword>
<accession>A0A5C7WMH5</accession>
<dbReference type="CDD" id="cd03255">
    <property type="entry name" value="ABC_MJ0796_LolCDE_FtsE"/>
    <property type="match status" value="1"/>
</dbReference>
<dbReference type="STRING" id="1122236.GCA_000378225_02323"/>
<gene>
    <name evidence="9" type="ORF">E6Q51_01960</name>
</gene>
<comment type="similarity">
    <text evidence="7">Belongs to the ABC transporter superfamily. Macrolide exporter (TC 3.A.1.122) family.</text>
</comment>
<dbReference type="InterPro" id="IPR017911">
    <property type="entry name" value="MacB-like_ATP-bd"/>
</dbReference>
<keyword evidence="6" id="KW-0046">Antibiotic resistance</keyword>
<dbReference type="GO" id="GO:0046677">
    <property type="term" value="P:response to antibiotic"/>
    <property type="evidence" value="ECO:0007669"/>
    <property type="project" value="UniProtKB-KW"/>
</dbReference>
<dbReference type="GO" id="GO:0098796">
    <property type="term" value="C:membrane protein complex"/>
    <property type="evidence" value="ECO:0007669"/>
    <property type="project" value="UniProtKB-ARBA"/>
</dbReference>
<feature type="domain" description="ABC transporter" evidence="8">
    <location>
        <begin position="6"/>
        <end position="238"/>
    </location>
</feature>
<dbReference type="PROSITE" id="PS50893">
    <property type="entry name" value="ABC_TRANSPORTER_2"/>
    <property type="match status" value="1"/>
</dbReference>
<organism evidence="9 10">
    <name type="scientific">Methylophilus methylotrophus</name>
    <name type="common">Bacterium W3A1</name>
    <dbReference type="NCBI Taxonomy" id="17"/>
    <lineage>
        <taxon>Bacteria</taxon>
        <taxon>Pseudomonadati</taxon>
        <taxon>Pseudomonadota</taxon>
        <taxon>Betaproteobacteria</taxon>
        <taxon>Nitrosomonadales</taxon>
        <taxon>Methylophilaceae</taxon>
        <taxon>Methylophilus</taxon>
    </lineage>
</organism>
<dbReference type="EMBL" id="SSGG01000035">
    <property type="protein sequence ID" value="TXI38023.1"/>
    <property type="molecule type" value="Genomic_DNA"/>
</dbReference>
<dbReference type="PANTHER" id="PTHR42798">
    <property type="entry name" value="LIPOPROTEIN-RELEASING SYSTEM ATP-BINDING PROTEIN LOLD"/>
    <property type="match status" value="1"/>
</dbReference>
<dbReference type="Proteomes" id="UP000321374">
    <property type="component" value="Unassembled WGS sequence"/>
</dbReference>
<dbReference type="InterPro" id="IPR003439">
    <property type="entry name" value="ABC_transporter-like_ATP-bd"/>
</dbReference>
<dbReference type="Pfam" id="PF00005">
    <property type="entry name" value="ABC_tran"/>
    <property type="match status" value="1"/>
</dbReference>
<name>A0A5C7WMH5_METME</name>
<protein>
    <submittedName>
        <fullName evidence="9">ABC transporter ATP-binding protein</fullName>
    </submittedName>
</protein>
<evidence type="ECO:0000256" key="5">
    <source>
        <dbReference type="ARBA" id="ARBA00022989"/>
    </source>
</evidence>
<evidence type="ECO:0000256" key="3">
    <source>
        <dbReference type="ARBA" id="ARBA00022741"/>
    </source>
</evidence>
<keyword evidence="5" id="KW-0472">Membrane</keyword>
<evidence type="ECO:0000313" key="10">
    <source>
        <dbReference type="Proteomes" id="UP000321374"/>
    </source>
</evidence>
<dbReference type="GO" id="GO:0022857">
    <property type="term" value="F:transmembrane transporter activity"/>
    <property type="evidence" value="ECO:0007669"/>
    <property type="project" value="UniProtKB-ARBA"/>
</dbReference>
<evidence type="ECO:0000256" key="4">
    <source>
        <dbReference type="ARBA" id="ARBA00022840"/>
    </source>
</evidence>
<evidence type="ECO:0000256" key="6">
    <source>
        <dbReference type="ARBA" id="ARBA00023251"/>
    </source>
</evidence>
<evidence type="ECO:0000256" key="1">
    <source>
        <dbReference type="ARBA" id="ARBA00022448"/>
    </source>
</evidence>
<dbReference type="GO" id="GO:0016887">
    <property type="term" value="F:ATP hydrolysis activity"/>
    <property type="evidence" value="ECO:0007669"/>
    <property type="project" value="InterPro"/>
</dbReference>
<sequence length="238" mass="25799">MQQPVISVKHLYKAYWTSAGDFPVLKDVNLQVLRGDYVAIMGPSGSGKSTFMNILGCLDMPTAGSYVLDGYAVATMPADQVAKVRNQTIGFVFQGFNLLARASLLDNVALPLVYAGVSKEERHARARVLLEKVGLNKHMHSHPNQISGGQQQRVAIARALVNQPRLILADEPTGNLDSTTSEEIMAIFDCLNQEGITIVLVTHETDIAEHAKRQVRFLDGKIVQDTGASASSAENANV</sequence>
<keyword evidence="1" id="KW-0813">Transport</keyword>
<evidence type="ECO:0000313" key="9">
    <source>
        <dbReference type="EMBL" id="TXI38023.1"/>
    </source>
</evidence>
<dbReference type="PROSITE" id="PS00211">
    <property type="entry name" value="ABC_TRANSPORTER_1"/>
    <property type="match status" value="1"/>
</dbReference>
<keyword evidence="4 9" id="KW-0067">ATP-binding</keyword>
<proteinExistence type="inferred from homology"/>
<evidence type="ECO:0000256" key="2">
    <source>
        <dbReference type="ARBA" id="ARBA00022475"/>
    </source>
</evidence>
<dbReference type="FunFam" id="3.40.50.300:FF:000032">
    <property type="entry name" value="Export ABC transporter ATP-binding protein"/>
    <property type="match status" value="1"/>
</dbReference>
<evidence type="ECO:0000256" key="7">
    <source>
        <dbReference type="ARBA" id="ARBA00038388"/>
    </source>
</evidence>
<dbReference type="SUPFAM" id="SSF52540">
    <property type="entry name" value="P-loop containing nucleoside triphosphate hydrolases"/>
    <property type="match status" value="1"/>
</dbReference>
<reference evidence="9 10" key="1">
    <citation type="submission" date="2018-09" db="EMBL/GenBank/DDBJ databases">
        <title>Metagenome Assembled Genomes from an Advanced Water Purification Facility.</title>
        <authorList>
            <person name="Stamps B.W."/>
            <person name="Spear J.R."/>
        </authorList>
    </citation>
    <scope>NUCLEOTIDE SEQUENCE [LARGE SCALE GENOMIC DNA]</scope>
    <source>
        <strain evidence="9">Bin_42_2</strain>
    </source>
</reference>
<keyword evidence="5" id="KW-0812">Transmembrane</keyword>
<keyword evidence="5" id="KW-1133">Transmembrane helix</keyword>
<dbReference type="InterPro" id="IPR003593">
    <property type="entry name" value="AAA+_ATPase"/>
</dbReference>
<dbReference type="InterPro" id="IPR017871">
    <property type="entry name" value="ABC_transporter-like_CS"/>
</dbReference>
<dbReference type="InterPro" id="IPR027417">
    <property type="entry name" value="P-loop_NTPase"/>
</dbReference>
<dbReference type="PANTHER" id="PTHR42798:SF2">
    <property type="entry name" value="ABC TRANSPORTER ATP-BINDING PROTEIN MG467-RELATED"/>
    <property type="match status" value="1"/>
</dbReference>
<dbReference type="GO" id="GO:0005524">
    <property type="term" value="F:ATP binding"/>
    <property type="evidence" value="ECO:0007669"/>
    <property type="project" value="UniProtKB-KW"/>
</dbReference>
<dbReference type="SMART" id="SM00382">
    <property type="entry name" value="AAA"/>
    <property type="match status" value="1"/>
</dbReference>
<dbReference type="Gene3D" id="3.40.50.300">
    <property type="entry name" value="P-loop containing nucleotide triphosphate hydrolases"/>
    <property type="match status" value="1"/>
</dbReference>